<evidence type="ECO:0000256" key="1">
    <source>
        <dbReference type="SAM" id="MobiDB-lite"/>
    </source>
</evidence>
<dbReference type="EMBL" id="AP022605">
    <property type="protein sequence ID" value="BBZ08159.1"/>
    <property type="molecule type" value="Genomic_DNA"/>
</dbReference>
<reference evidence="3" key="3">
    <citation type="submission" date="2020-02" db="EMBL/GenBank/DDBJ databases">
        <authorList>
            <person name="Matsumoto Y."/>
            <person name="Motooka D."/>
            <person name="Nakamura S."/>
        </authorList>
    </citation>
    <scope>NUCLEOTIDE SEQUENCE</scope>
    <source>
        <strain evidence="3">JCM 12405</strain>
    </source>
</reference>
<feature type="region of interest" description="Disordered" evidence="1">
    <location>
        <begin position="184"/>
        <end position="205"/>
    </location>
</feature>
<feature type="region of interest" description="Disordered" evidence="1">
    <location>
        <begin position="402"/>
        <end position="462"/>
    </location>
</feature>
<feature type="domain" description="TNT" evidence="2">
    <location>
        <begin position="489"/>
        <end position="587"/>
    </location>
</feature>
<dbReference type="Proteomes" id="UP000467201">
    <property type="component" value="Chromosome"/>
</dbReference>
<keyword evidence="5" id="KW-1185">Reference proteome</keyword>
<dbReference type="Pfam" id="PF14021">
    <property type="entry name" value="TNT"/>
    <property type="match status" value="1"/>
</dbReference>
<dbReference type="RefSeq" id="WP_085187615.1">
    <property type="nucleotide sequence ID" value="NZ_AP022605.1"/>
</dbReference>
<organism evidence="4 5">
    <name type="scientific">Mycolicibacterium doricum</name>
    <dbReference type="NCBI Taxonomy" id="126673"/>
    <lineage>
        <taxon>Bacteria</taxon>
        <taxon>Bacillati</taxon>
        <taxon>Actinomycetota</taxon>
        <taxon>Actinomycetes</taxon>
        <taxon>Mycobacteriales</taxon>
        <taxon>Mycobacteriaceae</taxon>
        <taxon>Mycolicibacterium</taxon>
    </lineage>
</organism>
<proteinExistence type="predicted"/>
<feature type="compositionally biased region" description="Low complexity" evidence="1">
    <location>
        <begin position="184"/>
        <end position="200"/>
    </location>
</feature>
<dbReference type="AlphaFoldDB" id="A0A1X1TJW4"/>
<dbReference type="InterPro" id="IPR053024">
    <property type="entry name" value="Fungal_surface_NADase"/>
</dbReference>
<evidence type="ECO:0000313" key="4">
    <source>
        <dbReference type="EMBL" id="ORV44871.1"/>
    </source>
</evidence>
<dbReference type="STRING" id="126673.AWC01_02080"/>
<reference evidence="3 6" key="2">
    <citation type="journal article" date="2019" name="Emerg. Microbes Infect.">
        <title>Comprehensive subspecies identification of 175 nontuberculous mycobacteria species based on 7547 genomic profiles.</title>
        <authorList>
            <person name="Matsumoto Y."/>
            <person name="Kinjo T."/>
            <person name="Motooka D."/>
            <person name="Nabeya D."/>
            <person name="Jung N."/>
            <person name="Uechi K."/>
            <person name="Horii T."/>
            <person name="Iida T."/>
            <person name="Fujita J."/>
            <person name="Nakamura S."/>
        </authorList>
    </citation>
    <scope>NUCLEOTIDE SEQUENCE [LARGE SCALE GENOMIC DNA]</scope>
    <source>
        <strain evidence="3 6">JCM 12405</strain>
    </source>
</reference>
<reference evidence="4 5" key="1">
    <citation type="submission" date="2016-01" db="EMBL/GenBank/DDBJ databases">
        <title>The new phylogeny of the genus Mycobacterium.</title>
        <authorList>
            <person name="Tarcisio F."/>
            <person name="Conor M."/>
            <person name="Antonella G."/>
            <person name="Elisabetta G."/>
            <person name="Giulia F.S."/>
            <person name="Sara T."/>
            <person name="Anna F."/>
            <person name="Clotilde B."/>
            <person name="Roberto B."/>
            <person name="Veronica D.S."/>
            <person name="Fabio R."/>
            <person name="Monica P."/>
            <person name="Olivier J."/>
            <person name="Enrico T."/>
            <person name="Nicola S."/>
        </authorList>
    </citation>
    <scope>NUCLEOTIDE SEQUENCE [LARGE SCALE GENOMIC DNA]</scope>
    <source>
        <strain evidence="4 5">DSM 44339</strain>
    </source>
</reference>
<dbReference type="OrthoDB" id="4745173at2"/>
<evidence type="ECO:0000313" key="3">
    <source>
        <dbReference type="EMBL" id="BBZ08159.1"/>
    </source>
</evidence>
<evidence type="ECO:0000313" key="5">
    <source>
        <dbReference type="Proteomes" id="UP000193564"/>
    </source>
</evidence>
<dbReference type="InterPro" id="IPR025331">
    <property type="entry name" value="TNT"/>
</dbReference>
<protein>
    <recommendedName>
        <fullName evidence="2">TNT domain-containing protein</fullName>
    </recommendedName>
</protein>
<evidence type="ECO:0000259" key="2">
    <source>
        <dbReference type="Pfam" id="PF14021"/>
    </source>
</evidence>
<dbReference type="PANTHER" id="PTHR42059:SF1">
    <property type="entry name" value="TNT DOMAIN-CONTAINING PROTEIN"/>
    <property type="match status" value="1"/>
</dbReference>
<sequence length="588" mass="61112">MNLRELREWPTEIDDLATATRDAATNHTNSADVYRALATASTWEGEGGEAAREGMVASAGDHDATAENLGTAATGMGRAQEQSELIANQIKSILNDAAEMPYPVEIDQETNQVIAPNTDYLTDDAAAEVAAKVTHLQERIAAVEAAGRLVDADLAQAIRTASTTDTAPAPAPRQIGPFAVPPSVAAAAKPADDAPTSPDSLGGALEQLAGQPVPASAGDSAAGTAPVPLDPKAVESAKATARRILQDQGVPADQIEARLDAMIAAARQPLSDYKPTEKPGPAPSVSDGFAEGWFNTEEHLQDLIAANGLEDFKDSWTDTAKGTWERITNPIDSWTEEVEHATKYPGHYLGEQLGETAVTAPGAILGGEAALVARAGAGELDDLAAAGANAHTPVPNDLIDNPTPTIDHPIPLPGSDHHTPVVGDHAGGSSPHAPVAGGPLPADSPLFDGYHPTPPGPEFTNPDGSLVYPDDSLPSKPYAVQGTVVPEAELPAGTVVDRFGHPGGAWLAPDGTPFTERALPPGSAQKDYFQYVVDDPTALPPGYHVEQSDAASWFHQPGGGTQYRIIAPPGEEASVQKLLDSGFLKEIE</sequence>
<evidence type="ECO:0000313" key="6">
    <source>
        <dbReference type="Proteomes" id="UP000467201"/>
    </source>
</evidence>
<dbReference type="EMBL" id="LQOS01000010">
    <property type="protein sequence ID" value="ORV44871.1"/>
    <property type="molecule type" value="Genomic_DNA"/>
</dbReference>
<dbReference type="GO" id="GO:0050135">
    <property type="term" value="F:NADP+ nucleosidase activity"/>
    <property type="evidence" value="ECO:0007669"/>
    <property type="project" value="InterPro"/>
</dbReference>
<dbReference type="PANTHER" id="PTHR42059">
    <property type="entry name" value="TNT DOMAIN-CONTAINING PROTEIN"/>
    <property type="match status" value="1"/>
</dbReference>
<accession>A0A1X1TJW4</accession>
<dbReference type="KEGG" id="mdr:MDOR_23280"/>
<name>A0A1X1TJW4_9MYCO</name>
<gene>
    <name evidence="4" type="ORF">AWC01_02080</name>
    <name evidence="3" type="ORF">MDOR_23280</name>
</gene>
<dbReference type="Proteomes" id="UP000193564">
    <property type="component" value="Unassembled WGS sequence"/>
</dbReference>